<dbReference type="InterPro" id="IPR050980">
    <property type="entry name" value="2C_sensor_his_kinase"/>
</dbReference>
<dbReference type="InterPro" id="IPR003660">
    <property type="entry name" value="HAMP_dom"/>
</dbReference>
<comment type="catalytic activity">
    <reaction evidence="1">
        <text>ATP + protein L-histidine = ADP + protein N-phospho-L-histidine.</text>
        <dbReference type="EC" id="2.7.13.3"/>
    </reaction>
</comment>
<keyword evidence="8 15" id="KW-0812">Transmembrane</keyword>
<evidence type="ECO:0000256" key="1">
    <source>
        <dbReference type="ARBA" id="ARBA00000085"/>
    </source>
</evidence>
<keyword evidence="9" id="KW-0547">Nucleotide-binding</keyword>
<feature type="transmembrane region" description="Helical" evidence="15">
    <location>
        <begin position="12"/>
        <end position="32"/>
    </location>
</feature>
<dbReference type="PROSITE" id="PS50109">
    <property type="entry name" value="HIS_KIN"/>
    <property type="match status" value="1"/>
</dbReference>
<dbReference type="SUPFAM" id="SSF55874">
    <property type="entry name" value="ATPase domain of HSP90 chaperone/DNA topoisomerase II/histidine kinase"/>
    <property type="match status" value="1"/>
</dbReference>
<evidence type="ECO:0000259" key="16">
    <source>
        <dbReference type="PROSITE" id="PS50109"/>
    </source>
</evidence>
<dbReference type="GO" id="GO:0005524">
    <property type="term" value="F:ATP binding"/>
    <property type="evidence" value="ECO:0007669"/>
    <property type="project" value="UniProtKB-KW"/>
</dbReference>
<evidence type="ECO:0000256" key="7">
    <source>
        <dbReference type="ARBA" id="ARBA00022679"/>
    </source>
</evidence>
<evidence type="ECO:0000256" key="10">
    <source>
        <dbReference type="ARBA" id="ARBA00022777"/>
    </source>
</evidence>
<dbReference type="SMART" id="SM00304">
    <property type="entry name" value="HAMP"/>
    <property type="match status" value="1"/>
</dbReference>
<dbReference type="PRINTS" id="PR00344">
    <property type="entry name" value="BCTRLSENSOR"/>
</dbReference>
<dbReference type="InterPro" id="IPR005467">
    <property type="entry name" value="His_kinase_dom"/>
</dbReference>
<dbReference type="InterPro" id="IPR036890">
    <property type="entry name" value="HATPase_C_sf"/>
</dbReference>
<protein>
    <recommendedName>
        <fullName evidence="3">histidine kinase</fullName>
        <ecNumber evidence="3">2.7.13.3</ecNumber>
    </recommendedName>
</protein>
<dbReference type="InterPro" id="IPR036097">
    <property type="entry name" value="HisK_dim/P_sf"/>
</dbReference>
<name>A0ABV2CKW3_9RHOO</name>
<feature type="domain" description="Histidine kinase" evidence="16">
    <location>
        <begin position="263"/>
        <end position="463"/>
    </location>
</feature>
<evidence type="ECO:0000256" key="9">
    <source>
        <dbReference type="ARBA" id="ARBA00022741"/>
    </source>
</evidence>
<dbReference type="CDD" id="cd00075">
    <property type="entry name" value="HATPase"/>
    <property type="match status" value="1"/>
</dbReference>
<evidence type="ECO:0000256" key="13">
    <source>
        <dbReference type="ARBA" id="ARBA00023012"/>
    </source>
</evidence>
<dbReference type="RefSeq" id="WP_345926746.1">
    <property type="nucleotide sequence ID" value="NZ_JBDIVF010000003.1"/>
</dbReference>
<evidence type="ECO:0000256" key="6">
    <source>
        <dbReference type="ARBA" id="ARBA00022553"/>
    </source>
</evidence>
<evidence type="ECO:0000313" key="18">
    <source>
        <dbReference type="EMBL" id="MET1488539.1"/>
    </source>
</evidence>
<gene>
    <name evidence="18" type="ORF">ABVT11_01770</name>
</gene>
<keyword evidence="6" id="KW-0597">Phosphoprotein</keyword>
<keyword evidence="13" id="KW-0902">Two-component regulatory system</keyword>
<dbReference type="InterPro" id="IPR003594">
    <property type="entry name" value="HATPase_dom"/>
</dbReference>
<dbReference type="CDD" id="cd06225">
    <property type="entry name" value="HAMP"/>
    <property type="match status" value="1"/>
</dbReference>
<proteinExistence type="predicted"/>
<evidence type="ECO:0000259" key="17">
    <source>
        <dbReference type="PROSITE" id="PS50885"/>
    </source>
</evidence>
<comment type="caution">
    <text evidence="18">The sequence shown here is derived from an EMBL/GenBank/DDBJ whole genome shotgun (WGS) entry which is preliminary data.</text>
</comment>
<reference evidence="18 19" key="1">
    <citation type="submission" date="2024-07" db="EMBL/GenBank/DDBJ databases">
        <title>Uliginosibacterium paludis KCTC:42655.</title>
        <authorList>
            <person name="Kim M.K."/>
        </authorList>
    </citation>
    <scope>NUCLEOTIDE SEQUENCE [LARGE SCALE GENOMIC DNA]</scope>
    <source>
        <strain evidence="18 19">KCTC 42655</strain>
    </source>
</reference>
<comment type="subcellular location">
    <subcellularLocation>
        <location evidence="2">Cell inner membrane</location>
        <topology evidence="2">Multi-pass membrane protein</topology>
    </subcellularLocation>
</comment>
<evidence type="ECO:0000256" key="4">
    <source>
        <dbReference type="ARBA" id="ARBA00022475"/>
    </source>
</evidence>
<keyword evidence="7" id="KW-0808">Transferase</keyword>
<dbReference type="PANTHER" id="PTHR44936:SF5">
    <property type="entry name" value="SENSOR HISTIDINE KINASE ENVZ"/>
    <property type="match status" value="1"/>
</dbReference>
<evidence type="ECO:0000256" key="5">
    <source>
        <dbReference type="ARBA" id="ARBA00022519"/>
    </source>
</evidence>
<organism evidence="18 19">
    <name type="scientific">Uliginosibacterium paludis</name>
    <dbReference type="NCBI Taxonomy" id="1615952"/>
    <lineage>
        <taxon>Bacteria</taxon>
        <taxon>Pseudomonadati</taxon>
        <taxon>Pseudomonadota</taxon>
        <taxon>Betaproteobacteria</taxon>
        <taxon>Rhodocyclales</taxon>
        <taxon>Zoogloeaceae</taxon>
        <taxon>Uliginosibacterium</taxon>
    </lineage>
</organism>
<accession>A0ABV2CKW3</accession>
<dbReference type="SUPFAM" id="SSF47384">
    <property type="entry name" value="Homodimeric domain of signal transducing histidine kinase"/>
    <property type="match status" value="1"/>
</dbReference>
<evidence type="ECO:0000256" key="2">
    <source>
        <dbReference type="ARBA" id="ARBA00004429"/>
    </source>
</evidence>
<feature type="domain" description="HAMP" evidence="17">
    <location>
        <begin position="203"/>
        <end position="255"/>
    </location>
</feature>
<keyword evidence="11 18" id="KW-0067">ATP-binding</keyword>
<dbReference type="Gene3D" id="1.10.287.130">
    <property type="match status" value="1"/>
</dbReference>
<keyword evidence="12 15" id="KW-1133">Transmembrane helix</keyword>
<keyword evidence="4" id="KW-1003">Cell membrane</keyword>
<dbReference type="SMART" id="SM00387">
    <property type="entry name" value="HATPase_c"/>
    <property type="match status" value="1"/>
</dbReference>
<dbReference type="CDD" id="cd00082">
    <property type="entry name" value="HisKA"/>
    <property type="match status" value="1"/>
</dbReference>
<dbReference type="InterPro" id="IPR004358">
    <property type="entry name" value="Sig_transdc_His_kin-like_C"/>
</dbReference>
<evidence type="ECO:0000256" key="3">
    <source>
        <dbReference type="ARBA" id="ARBA00012438"/>
    </source>
</evidence>
<sequence>MKALPRTLFGQIALALFAVLMIVQLAGLWLLLDDRGRLNYKLLAEYSAQRMAGFATVLELATPEERPALVKALSVQPTTLSLSLPWASDNIDDSEDAANFMREALRLLPRALPIQMLKLERIDPRLVGVHPPPPGVRDFDRDDPPRSKLFARTYVAQIRLGDGTVVTFHHLLPVPSGDLPYRLIALMCLLGASTGVLSIWAVRRLTRPLASFSAAAAGLARNLDQAPLPEAGPLEVRQAVQAFNAMQRDLKRLIETRAQALSAVSHDLRLPITRMRLRLEGDIAPELRNKMEHDLAEMDSMIGHTLDFLRAGSNTEPRVAVNLDALLDSVVEDMEELGAVIEREGQLARPVMARPHALRRCFANLLDNARFYGGGRIRMRIEDAGHEVRVSIQDHGPGIPEADLERVFEPYFRLEASRARHTGGTGLGLPIAKAIAEAHGGRIVLHSPAGSGLCACVILPRAALSEQTG</sequence>
<dbReference type="InterPro" id="IPR003661">
    <property type="entry name" value="HisK_dim/P_dom"/>
</dbReference>
<dbReference type="PANTHER" id="PTHR44936">
    <property type="entry name" value="SENSOR PROTEIN CREC"/>
    <property type="match status" value="1"/>
</dbReference>
<dbReference type="EC" id="2.7.13.3" evidence="3"/>
<evidence type="ECO:0000256" key="12">
    <source>
        <dbReference type="ARBA" id="ARBA00022989"/>
    </source>
</evidence>
<keyword evidence="5" id="KW-0997">Cell inner membrane</keyword>
<dbReference type="Pfam" id="PF02518">
    <property type="entry name" value="HATPase_c"/>
    <property type="match status" value="1"/>
</dbReference>
<dbReference type="Gene3D" id="3.30.565.10">
    <property type="entry name" value="Histidine kinase-like ATPase, C-terminal domain"/>
    <property type="match status" value="1"/>
</dbReference>
<evidence type="ECO:0000256" key="11">
    <source>
        <dbReference type="ARBA" id="ARBA00022840"/>
    </source>
</evidence>
<keyword evidence="14 15" id="KW-0472">Membrane</keyword>
<dbReference type="PROSITE" id="PS50885">
    <property type="entry name" value="HAMP"/>
    <property type="match status" value="1"/>
</dbReference>
<evidence type="ECO:0000256" key="8">
    <source>
        <dbReference type="ARBA" id="ARBA00022692"/>
    </source>
</evidence>
<evidence type="ECO:0000256" key="15">
    <source>
        <dbReference type="SAM" id="Phobius"/>
    </source>
</evidence>
<feature type="transmembrane region" description="Helical" evidence="15">
    <location>
        <begin position="181"/>
        <end position="202"/>
    </location>
</feature>
<evidence type="ECO:0000256" key="14">
    <source>
        <dbReference type="ARBA" id="ARBA00023136"/>
    </source>
</evidence>
<evidence type="ECO:0000313" key="19">
    <source>
        <dbReference type="Proteomes" id="UP001548590"/>
    </source>
</evidence>
<dbReference type="Proteomes" id="UP001548590">
    <property type="component" value="Unassembled WGS sequence"/>
</dbReference>
<keyword evidence="19" id="KW-1185">Reference proteome</keyword>
<dbReference type="EMBL" id="JBEWLZ010000001">
    <property type="protein sequence ID" value="MET1488539.1"/>
    <property type="molecule type" value="Genomic_DNA"/>
</dbReference>
<keyword evidence="10" id="KW-0418">Kinase</keyword>
<dbReference type="Pfam" id="PF00672">
    <property type="entry name" value="HAMP"/>
    <property type="match status" value="1"/>
</dbReference>